<accession>A0A7S1S6B6</accession>
<dbReference type="AlphaFoldDB" id="A0A7S1S6B6"/>
<dbReference type="EMBL" id="HBGE01105093">
    <property type="protein sequence ID" value="CAD9185861.1"/>
    <property type="molecule type" value="Transcribed_RNA"/>
</dbReference>
<protein>
    <submittedName>
        <fullName evidence="1">Uncharacterized protein</fullName>
    </submittedName>
</protein>
<name>A0A7S1S6B6_ALECA</name>
<gene>
    <name evidence="1" type="ORF">ACAT0790_LOCUS62635</name>
</gene>
<proteinExistence type="predicted"/>
<evidence type="ECO:0000313" key="1">
    <source>
        <dbReference type="EMBL" id="CAD9185861.1"/>
    </source>
</evidence>
<sequence>MAAVQTFDKYDVPMHCAELLRRISLPSGNTGSPPFKWDILELLEESRGQLREMRQAHASPSRGMWLEISESLSNEHTASTLPVGLRKQCEELLGRREMWLGDFDAELRAILARGEELRERLLFEDVDRAGWFSVTGVSPLEVQRLLERHLDMHQRAMRLARQLKLVSRALQQQGAVSSRRRSFEAKTMGEKLQSSLLCLAAVAVAPIPGSGEMWLATTTMMWMDKDQAWQHVVYEHPRDADIETILKQFQCTSSKARQALTEWLAMPADTRRGCVLVHNASVRRVLVTPHIVNHIDGHGDSGQDWTSALDAHPLGSMMKKALTMTSGEDDSSKVVISAQRLAVVQLPPKPDANWGWRGLFAYGDTKVGECRLREGGVFSFICVDCGLRVADRQDSDRRDIPQRAVSFAEVTDLADEGENTSEGEDDPKTNVEVVNGTEEPVQVKIFAHEQSGHSTRLMRSALDEAIISPDTNKVFRLKADKDTPETYFDVEVRIGSKKAKCEVVGEQVVFVDGSLADL</sequence>
<reference evidence="1" key="1">
    <citation type="submission" date="2021-01" db="EMBL/GenBank/DDBJ databases">
        <authorList>
            <person name="Corre E."/>
            <person name="Pelletier E."/>
            <person name="Niang G."/>
            <person name="Scheremetjew M."/>
            <person name="Finn R."/>
            <person name="Kale V."/>
            <person name="Holt S."/>
            <person name="Cochrane G."/>
            <person name="Meng A."/>
            <person name="Brown T."/>
            <person name="Cohen L."/>
        </authorList>
    </citation>
    <scope>NUCLEOTIDE SEQUENCE</scope>
    <source>
        <strain evidence="1">OF101</strain>
    </source>
</reference>
<organism evidence="1">
    <name type="scientific">Alexandrium catenella</name>
    <name type="common">Red tide dinoflagellate</name>
    <name type="synonym">Gonyaulax catenella</name>
    <dbReference type="NCBI Taxonomy" id="2925"/>
    <lineage>
        <taxon>Eukaryota</taxon>
        <taxon>Sar</taxon>
        <taxon>Alveolata</taxon>
        <taxon>Dinophyceae</taxon>
        <taxon>Gonyaulacales</taxon>
        <taxon>Pyrocystaceae</taxon>
        <taxon>Alexandrium</taxon>
    </lineage>
</organism>